<comment type="caution">
    <text evidence="2">Lacks conserved residue(s) required for the propagation of feature annotation.</text>
</comment>
<evidence type="ECO:0000313" key="4">
    <source>
        <dbReference type="Proteomes" id="UP001152795"/>
    </source>
</evidence>
<protein>
    <submittedName>
        <fullName evidence="3">E3 ubiquitin- ligase pub2</fullName>
    </submittedName>
</protein>
<keyword evidence="4" id="KW-1185">Reference proteome</keyword>
<dbReference type="SUPFAM" id="SSF56204">
    <property type="entry name" value="Hect, E3 ligase catalytic domain"/>
    <property type="match status" value="1"/>
</dbReference>
<gene>
    <name evidence="3" type="ORF">PACLA_8A052110</name>
</gene>
<comment type="caution">
    <text evidence="3">The sequence shown here is derived from an EMBL/GenBank/DDBJ whole genome shotgun (WGS) entry which is preliminary data.</text>
</comment>
<evidence type="ECO:0000256" key="2">
    <source>
        <dbReference type="PROSITE-ProRule" id="PRU00104"/>
    </source>
</evidence>
<evidence type="ECO:0000256" key="1">
    <source>
        <dbReference type="ARBA" id="ARBA00022786"/>
    </source>
</evidence>
<evidence type="ECO:0000313" key="3">
    <source>
        <dbReference type="EMBL" id="CAB4038690.1"/>
    </source>
</evidence>
<keyword evidence="3" id="KW-0436">Ligase</keyword>
<accession>A0A6S7K9M7</accession>
<dbReference type="InterPro" id="IPR000569">
    <property type="entry name" value="HECT_dom"/>
</dbReference>
<name>A0A6S7K9M7_PARCT</name>
<sequence>MHLPPGQERSARVIKHVSGQGPIYLRALEDLFNENEEEDYLSDKFDSVSNNGAQNASTYVKEETELEITSFRSGNGNGNADESSRLIDIFKKIICKTCTSANLQLLFPDIPFSELESICKDTIDFDHALEVVLHRSDNKDTPNKNEAGSMINDEDMNGNQNDLESLTSAEIPGTSGNISDEEMWNTPMSSQFFLHDGDGFESLKRFIASAVNSFGDELDLVIDRNKDILEQAVRKYKNSAFDITRPFNVSFKGEASLDAGGLTREYFQLLVDRIRKQTTESIVLFEGQNNHLLPIHNYDLVSGGFFTLVGKMILHSILNKLSI</sequence>
<dbReference type="Proteomes" id="UP001152795">
    <property type="component" value="Unassembled WGS sequence"/>
</dbReference>
<dbReference type="PROSITE" id="PS50237">
    <property type="entry name" value="HECT"/>
    <property type="match status" value="1"/>
</dbReference>
<dbReference type="EMBL" id="CACRXK020024475">
    <property type="protein sequence ID" value="CAB4038690.1"/>
    <property type="molecule type" value="Genomic_DNA"/>
</dbReference>
<keyword evidence="1 2" id="KW-0833">Ubl conjugation pathway</keyword>
<dbReference type="OrthoDB" id="2384350at2759"/>
<organism evidence="3 4">
    <name type="scientific">Paramuricea clavata</name>
    <name type="common">Red gorgonian</name>
    <name type="synonym">Violescent sea-whip</name>
    <dbReference type="NCBI Taxonomy" id="317549"/>
    <lineage>
        <taxon>Eukaryota</taxon>
        <taxon>Metazoa</taxon>
        <taxon>Cnidaria</taxon>
        <taxon>Anthozoa</taxon>
        <taxon>Octocorallia</taxon>
        <taxon>Malacalcyonacea</taxon>
        <taxon>Plexauridae</taxon>
        <taxon>Paramuricea</taxon>
    </lineage>
</organism>
<reference evidence="3" key="1">
    <citation type="submission" date="2020-04" db="EMBL/GenBank/DDBJ databases">
        <authorList>
            <person name="Alioto T."/>
            <person name="Alioto T."/>
            <person name="Gomez Garrido J."/>
        </authorList>
    </citation>
    <scope>NUCLEOTIDE SEQUENCE</scope>
    <source>
        <strain evidence="3">A484AB</strain>
    </source>
</reference>
<proteinExistence type="predicted"/>
<dbReference type="AlphaFoldDB" id="A0A6S7K9M7"/>
<dbReference type="Gene3D" id="3.90.1750.10">
    <property type="entry name" value="Hect, E3 ligase catalytic domains"/>
    <property type="match status" value="1"/>
</dbReference>
<dbReference type="GO" id="GO:0016874">
    <property type="term" value="F:ligase activity"/>
    <property type="evidence" value="ECO:0007669"/>
    <property type="project" value="UniProtKB-KW"/>
</dbReference>
<dbReference type="InterPro" id="IPR035983">
    <property type="entry name" value="Hect_E3_ubiquitin_ligase"/>
</dbReference>
<dbReference type="GO" id="GO:0004842">
    <property type="term" value="F:ubiquitin-protein transferase activity"/>
    <property type="evidence" value="ECO:0007669"/>
    <property type="project" value="InterPro"/>
</dbReference>